<dbReference type="RefSeq" id="XP_012190522.1">
    <property type="nucleotide sequence ID" value="XM_012335132.1"/>
</dbReference>
<dbReference type="PANTHER" id="PTHR21021:SF16">
    <property type="entry name" value="TIP41-LIKE PROTEIN"/>
    <property type="match status" value="1"/>
</dbReference>
<evidence type="ECO:0000313" key="3">
    <source>
        <dbReference type="EMBL" id="GAC96935.1"/>
    </source>
</evidence>
<dbReference type="EMBL" id="DF238808">
    <property type="protein sequence ID" value="GAC96935.1"/>
    <property type="molecule type" value="Genomic_DNA"/>
</dbReference>
<dbReference type="STRING" id="1305764.R9PFT0"/>
<sequence>MDALAEVLGIPPPEMAFPHNSLVLQHAESGFNLCFDAVRTLRSVEGVRIANRLHGVDCRDAPTGEGKSSVPGAKPKARTASSIKVAYAKEWGKSRTDFVASSSSADETTASETGVPAGAGSHFGSATADITAAKDYDWTYSTTWAGSLNSTSPQQLLPSNTTTTPSIPPSLRTLSSSPSTTDTWFEPGTDPATDRIPIERLGPSSGEPILFYDDIVLYEDELADNGSSIVNVKVRVMPSGFLVLQRFFLRVDDVVFRVFDTRLYCEFPPAGVGRSIGGVTGGRREGGVETSMAGLRLGDAPRKVKSKDEDVVMSSNDGAGEEEGFVPRLIRECSGSSADYALVRSHLPPYKPHDLSPLTDVNWVTQTLTKIERSRVAKYHANVAAGTSLPRLGERDANAGAKYVAPAGVGAGAGRFGRILSGSTPVGGTTGFPGTRPGERMDLSPAQAPSSVSVGGGSAQILGEVNDSDDTSWQGCGARVDVAVLRPRLP</sequence>
<dbReference type="Pfam" id="PF04176">
    <property type="entry name" value="TIP41"/>
    <property type="match status" value="1"/>
</dbReference>
<evidence type="ECO:0000256" key="2">
    <source>
        <dbReference type="SAM" id="MobiDB-lite"/>
    </source>
</evidence>
<dbReference type="GO" id="GO:0005829">
    <property type="term" value="C:cytosol"/>
    <property type="evidence" value="ECO:0007669"/>
    <property type="project" value="TreeGrafter"/>
</dbReference>
<dbReference type="PANTHER" id="PTHR21021">
    <property type="entry name" value="GAF/PUTATIVE CYTOSKELETAL PROTEIN"/>
    <property type="match status" value="1"/>
</dbReference>
<keyword evidence="4" id="KW-1185">Reference proteome</keyword>
<dbReference type="GO" id="GO:0031929">
    <property type="term" value="P:TOR signaling"/>
    <property type="evidence" value="ECO:0007669"/>
    <property type="project" value="TreeGrafter"/>
</dbReference>
<organism evidence="3 4">
    <name type="scientific">Pseudozyma hubeiensis (strain SY62)</name>
    <name type="common">Yeast</name>
    <dbReference type="NCBI Taxonomy" id="1305764"/>
    <lineage>
        <taxon>Eukaryota</taxon>
        <taxon>Fungi</taxon>
        <taxon>Dikarya</taxon>
        <taxon>Basidiomycota</taxon>
        <taxon>Ustilaginomycotina</taxon>
        <taxon>Ustilaginomycetes</taxon>
        <taxon>Ustilaginales</taxon>
        <taxon>Ustilaginaceae</taxon>
        <taxon>Pseudozyma</taxon>
    </lineage>
</organism>
<gene>
    <name evidence="3" type="ORF">PHSY_004519</name>
</gene>
<feature type="region of interest" description="Disordered" evidence="2">
    <location>
        <begin position="448"/>
        <end position="472"/>
    </location>
</feature>
<comment type="similarity">
    <text evidence="1">Belongs to the TIP41 family.</text>
</comment>
<dbReference type="AlphaFoldDB" id="R9PFT0"/>
<dbReference type="OrthoDB" id="10253878at2759"/>
<dbReference type="InterPro" id="IPR007303">
    <property type="entry name" value="TIP41-like"/>
</dbReference>
<dbReference type="eggNOG" id="KOG3224">
    <property type="taxonomic scope" value="Eukaryota"/>
</dbReference>
<dbReference type="InterPro" id="IPR051330">
    <property type="entry name" value="Phosphatase_reg/MetRdx"/>
</dbReference>
<protein>
    <submittedName>
        <fullName evidence="3">Type 2A phosphatase activator TIP41</fullName>
    </submittedName>
</protein>
<proteinExistence type="inferred from homology"/>
<evidence type="ECO:0000313" key="4">
    <source>
        <dbReference type="Proteomes" id="UP000014071"/>
    </source>
</evidence>
<accession>R9PFT0</accession>
<dbReference type="Proteomes" id="UP000014071">
    <property type="component" value="Unassembled WGS sequence"/>
</dbReference>
<dbReference type="HOGENOM" id="CLU_521946_0_0_1"/>
<reference evidence="4" key="1">
    <citation type="journal article" date="2013" name="Genome Announc.">
        <title>Draft genome sequence of the basidiomycetous yeast-like fungus Pseudozyma hubeiensis SY62, which produces an abundant amount of the biosurfactant mannosylerythritol lipids.</title>
        <authorList>
            <person name="Konishi M."/>
            <person name="Hatada Y."/>
            <person name="Horiuchi J."/>
        </authorList>
    </citation>
    <scope>NUCLEOTIDE SEQUENCE [LARGE SCALE GENOMIC DNA]</scope>
    <source>
        <strain evidence="4">SY62</strain>
    </source>
</reference>
<evidence type="ECO:0000256" key="1">
    <source>
        <dbReference type="ARBA" id="ARBA00006658"/>
    </source>
</evidence>
<dbReference type="GeneID" id="24109801"/>
<feature type="region of interest" description="Disordered" evidence="2">
    <location>
        <begin position="151"/>
        <end position="195"/>
    </location>
</feature>
<name>R9PFT0_PSEHS</name>
<feature type="compositionally biased region" description="Low complexity" evidence="2">
    <location>
        <begin position="156"/>
        <end position="181"/>
    </location>
</feature>